<evidence type="ECO:0000313" key="1">
    <source>
        <dbReference type="EMBL" id="GAH44746.1"/>
    </source>
</evidence>
<protein>
    <recommendedName>
        <fullName evidence="2">Glycosyltransferase subfamily 4-like N-terminal domain-containing protein</fullName>
    </recommendedName>
</protein>
<proteinExistence type="predicted"/>
<gene>
    <name evidence="1" type="ORF">S03H2_19300</name>
</gene>
<dbReference type="AlphaFoldDB" id="X1FGH5"/>
<comment type="caution">
    <text evidence="1">The sequence shown here is derived from an EMBL/GenBank/DDBJ whole genome shotgun (WGS) entry which is preliminary data.</text>
</comment>
<sequence>MRIAMMSPWNVACGVAMHAEPVGREWVKMGHELKLLAPMEKKRQPVTAKDEPYVSRCYTMDREFIKGILGPLSLAPKPFLESDYDFFVVQNLELMPMAKLLKIWPQIKAKAKTILVIHEGYLPPYPEFYQFDFDAIVCFI</sequence>
<evidence type="ECO:0008006" key="2">
    <source>
        <dbReference type="Google" id="ProtNLM"/>
    </source>
</evidence>
<organism evidence="1">
    <name type="scientific">marine sediment metagenome</name>
    <dbReference type="NCBI Taxonomy" id="412755"/>
    <lineage>
        <taxon>unclassified sequences</taxon>
        <taxon>metagenomes</taxon>
        <taxon>ecological metagenomes</taxon>
    </lineage>
</organism>
<name>X1FGH5_9ZZZZ</name>
<dbReference type="SUPFAM" id="SSF53756">
    <property type="entry name" value="UDP-Glycosyltransferase/glycogen phosphorylase"/>
    <property type="match status" value="1"/>
</dbReference>
<dbReference type="EMBL" id="BARU01010068">
    <property type="protein sequence ID" value="GAH44746.1"/>
    <property type="molecule type" value="Genomic_DNA"/>
</dbReference>
<accession>X1FGH5</accession>
<reference evidence="1" key="1">
    <citation type="journal article" date="2014" name="Front. Microbiol.">
        <title>High frequency of phylogenetically diverse reductive dehalogenase-homologous genes in deep subseafloor sedimentary metagenomes.</title>
        <authorList>
            <person name="Kawai M."/>
            <person name="Futagami T."/>
            <person name="Toyoda A."/>
            <person name="Takaki Y."/>
            <person name="Nishi S."/>
            <person name="Hori S."/>
            <person name="Arai W."/>
            <person name="Tsubouchi T."/>
            <person name="Morono Y."/>
            <person name="Uchiyama I."/>
            <person name="Ito T."/>
            <person name="Fujiyama A."/>
            <person name="Inagaki F."/>
            <person name="Takami H."/>
        </authorList>
    </citation>
    <scope>NUCLEOTIDE SEQUENCE</scope>
    <source>
        <strain evidence="1">Expedition CK06-06</strain>
    </source>
</reference>